<feature type="region of interest" description="Disordered" evidence="1">
    <location>
        <begin position="23"/>
        <end position="42"/>
    </location>
</feature>
<reference evidence="2" key="1">
    <citation type="submission" date="2023-05" db="EMBL/GenBank/DDBJ databases">
        <title>Nepenthes gracilis genome sequencing.</title>
        <authorList>
            <person name="Fukushima K."/>
        </authorList>
    </citation>
    <scope>NUCLEOTIDE SEQUENCE</scope>
    <source>
        <strain evidence="2">SING2019-196</strain>
    </source>
</reference>
<proteinExistence type="predicted"/>
<protein>
    <submittedName>
        <fullName evidence="2">Uncharacterized protein</fullName>
    </submittedName>
</protein>
<evidence type="ECO:0000313" key="3">
    <source>
        <dbReference type="Proteomes" id="UP001279734"/>
    </source>
</evidence>
<keyword evidence="3" id="KW-1185">Reference proteome</keyword>
<dbReference type="AlphaFoldDB" id="A0AAD3SQC0"/>
<evidence type="ECO:0000313" key="2">
    <source>
        <dbReference type="EMBL" id="GMH15563.1"/>
    </source>
</evidence>
<gene>
    <name evidence="2" type="ORF">Nepgr_017404</name>
</gene>
<dbReference type="Proteomes" id="UP001279734">
    <property type="component" value="Unassembled WGS sequence"/>
</dbReference>
<dbReference type="EMBL" id="BSYO01000015">
    <property type="protein sequence ID" value="GMH15563.1"/>
    <property type="molecule type" value="Genomic_DNA"/>
</dbReference>
<comment type="caution">
    <text evidence="2">The sequence shown here is derived from an EMBL/GenBank/DDBJ whole genome shotgun (WGS) entry which is preliminary data.</text>
</comment>
<evidence type="ECO:0000256" key="1">
    <source>
        <dbReference type="SAM" id="MobiDB-lite"/>
    </source>
</evidence>
<sequence>MVASVPCVGAECSEFPEFQVGPPLTLAGSPPGRPYHSPDHTLGSGTDAPLLHPLAEIEHCPSKTLSLLAVYAEDGTCELLVLPPRFCFCFLDPGLNADDAVDDCAGCPLLSSAGGSLGYLILMRP</sequence>
<organism evidence="2 3">
    <name type="scientific">Nepenthes gracilis</name>
    <name type="common">Slender pitcher plant</name>
    <dbReference type="NCBI Taxonomy" id="150966"/>
    <lineage>
        <taxon>Eukaryota</taxon>
        <taxon>Viridiplantae</taxon>
        <taxon>Streptophyta</taxon>
        <taxon>Embryophyta</taxon>
        <taxon>Tracheophyta</taxon>
        <taxon>Spermatophyta</taxon>
        <taxon>Magnoliopsida</taxon>
        <taxon>eudicotyledons</taxon>
        <taxon>Gunneridae</taxon>
        <taxon>Pentapetalae</taxon>
        <taxon>Caryophyllales</taxon>
        <taxon>Nepenthaceae</taxon>
        <taxon>Nepenthes</taxon>
    </lineage>
</organism>
<accession>A0AAD3SQC0</accession>
<name>A0AAD3SQC0_NEPGR</name>